<dbReference type="RefSeq" id="WP_012298351.1">
    <property type="nucleotide sequence ID" value="NC_010407.1"/>
</dbReference>
<dbReference type="InterPro" id="IPR023296">
    <property type="entry name" value="Glyco_hydro_beta-prop_sf"/>
</dbReference>
<keyword evidence="2" id="KW-0378">Hydrolase</keyword>
<dbReference type="HOGENOM" id="CLU_860019_0_0_11"/>
<dbReference type="SUPFAM" id="SSF75005">
    <property type="entry name" value="Arabinanase/levansucrase/invertase"/>
    <property type="match status" value="1"/>
</dbReference>
<reference evidence="5 6" key="1">
    <citation type="journal article" date="2008" name="J. Bacteriol.">
        <title>Genome of the actinomycete plant pathogen Clavibacter michiganensis subsp. sepedonicus suggests recent niche adaptation.</title>
        <authorList>
            <person name="Bentley S.D."/>
            <person name="Corton C."/>
            <person name="Brown S.E."/>
            <person name="Barron A."/>
            <person name="Clark L."/>
            <person name="Doggett J."/>
            <person name="Harris B."/>
            <person name="Ormond D."/>
            <person name="Quail M.A."/>
            <person name="May G."/>
            <person name="Francis D."/>
            <person name="Knudson D."/>
            <person name="Parkhill J."/>
            <person name="Ishimaru C.A."/>
        </authorList>
    </citation>
    <scope>NUCLEOTIDE SEQUENCE [LARGE SCALE GENOMIC DNA]</scope>
    <source>
        <strain evidence="6">ATCC 33113 / DSM 20744 / JCM 9667 / LMG 2889 / ICMP 2535 / C-1</strain>
    </source>
</reference>
<protein>
    <submittedName>
        <fullName evidence="5">Uncharacterized protein</fullName>
    </submittedName>
</protein>
<evidence type="ECO:0000256" key="4">
    <source>
        <dbReference type="SAM" id="MobiDB-lite"/>
    </source>
</evidence>
<dbReference type="InterPro" id="IPR050551">
    <property type="entry name" value="Fructan_Metab_Enzymes"/>
</dbReference>
<sequence>MALRLPDKWIWDSWYVQEGGVTHAFYLHASRALGDPDRRHHHPIVGHAVSRDLVSWTVLEDAIIVSEPGAFDDGTTWTGSVVRADDGLWWMFYTGTTLAEGMLVQRIGAATSTDLVTWAKVSREPLVEADPRWYEQLDLDAWHDQAWRDPWVQRLPGASTWHMLVTARAATGDPRERGVLGHATSEDLVDWTVHPPLSAPGQGFGQLEVFQHEVVDGVPVLLFCCARSELGHERQAAGEAGGVYSVVVDARLTDVDFRRARLFPRTDLYASRLVRDTAGGWVLLAFVNEVDGRFIGELSDPVPVTADPREGLVPRGAHPIAVSADTREEAGVPS</sequence>
<dbReference type="AlphaFoldDB" id="B0RFJ3"/>
<dbReference type="InterPro" id="IPR013148">
    <property type="entry name" value="Glyco_hydro_32_N"/>
</dbReference>
<evidence type="ECO:0000256" key="3">
    <source>
        <dbReference type="ARBA" id="ARBA00023295"/>
    </source>
</evidence>
<evidence type="ECO:0000313" key="5">
    <source>
        <dbReference type="EMBL" id="CAQ01053.1"/>
    </source>
</evidence>
<organism evidence="5 6">
    <name type="scientific">Clavibacter sepedonicus</name>
    <name type="common">Clavibacter michiganensis subsp. sepedonicus</name>
    <dbReference type="NCBI Taxonomy" id="31964"/>
    <lineage>
        <taxon>Bacteria</taxon>
        <taxon>Bacillati</taxon>
        <taxon>Actinomycetota</taxon>
        <taxon>Actinomycetes</taxon>
        <taxon>Micrococcales</taxon>
        <taxon>Microbacteriaceae</taxon>
        <taxon>Clavibacter</taxon>
    </lineage>
</organism>
<evidence type="ECO:0000256" key="1">
    <source>
        <dbReference type="ARBA" id="ARBA00009902"/>
    </source>
</evidence>
<dbReference type="CAZy" id="GH32">
    <property type="family name" value="Glycoside Hydrolase Family 32"/>
</dbReference>
<keyword evidence="6" id="KW-1185">Reference proteome</keyword>
<dbReference type="SMART" id="SM00640">
    <property type="entry name" value="Glyco_32"/>
    <property type="match status" value="1"/>
</dbReference>
<name>B0RFJ3_CLASE</name>
<dbReference type="OrthoDB" id="9759709at2"/>
<gene>
    <name evidence="5" type="ordered locus">CMS0938</name>
</gene>
<dbReference type="Pfam" id="PF00251">
    <property type="entry name" value="Glyco_hydro_32N"/>
    <property type="match status" value="1"/>
</dbReference>
<dbReference type="STRING" id="31964.CMS0938"/>
<evidence type="ECO:0000256" key="2">
    <source>
        <dbReference type="ARBA" id="ARBA00022801"/>
    </source>
</evidence>
<dbReference type="InterPro" id="IPR001362">
    <property type="entry name" value="Glyco_hydro_32"/>
</dbReference>
<keyword evidence="3" id="KW-0326">Glycosidase</keyword>
<proteinExistence type="inferred from homology"/>
<comment type="similarity">
    <text evidence="1">Belongs to the glycosyl hydrolase 32 family.</text>
</comment>
<dbReference type="Proteomes" id="UP000001318">
    <property type="component" value="Chromosome"/>
</dbReference>
<dbReference type="CDD" id="cd18609">
    <property type="entry name" value="GH32-like"/>
    <property type="match status" value="1"/>
</dbReference>
<dbReference type="GO" id="GO:0004553">
    <property type="term" value="F:hydrolase activity, hydrolyzing O-glycosyl compounds"/>
    <property type="evidence" value="ECO:0007669"/>
    <property type="project" value="InterPro"/>
</dbReference>
<dbReference type="KEGG" id="cms:CMS0938"/>
<feature type="compositionally biased region" description="Basic and acidic residues" evidence="4">
    <location>
        <begin position="325"/>
        <end position="334"/>
    </location>
</feature>
<dbReference type="eggNOG" id="COG1621">
    <property type="taxonomic scope" value="Bacteria"/>
</dbReference>
<dbReference type="GeneID" id="29470664"/>
<feature type="region of interest" description="Disordered" evidence="4">
    <location>
        <begin position="306"/>
        <end position="334"/>
    </location>
</feature>
<evidence type="ECO:0000313" key="6">
    <source>
        <dbReference type="Proteomes" id="UP000001318"/>
    </source>
</evidence>
<dbReference type="PANTHER" id="PTHR31953">
    <property type="entry name" value="BETA-FRUCTOFURANOSIDASE, INSOLUBLE ISOENZYME CWINV1-RELATED"/>
    <property type="match status" value="1"/>
</dbReference>
<dbReference type="Gene3D" id="2.115.10.20">
    <property type="entry name" value="Glycosyl hydrolase domain, family 43"/>
    <property type="match status" value="1"/>
</dbReference>
<dbReference type="EMBL" id="AM849034">
    <property type="protein sequence ID" value="CAQ01053.1"/>
    <property type="molecule type" value="Genomic_DNA"/>
</dbReference>
<dbReference type="GO" id="GO:0005975">
    <property type="term" value="P:carbohydrate metabolic process"/>
    <property type="evidence" value="ECO:0007669"/>
    <property type="project" value="InterPro"/>
</dbReference>
<accession>B0RFJ3</accession>